<dbReference type="HOGENOM" id="CLU_2354562_0_0_11"/>
<comment type="caution">
    <text evidence="2">The sequence shown here is derived from an EMBL/GenBank/DDBJ whole genome shotgun (WGS) entry which is preliminary data.</text>
</comment>
<feature type="region of interest" description="Disordered" evidence="1">
    <location>
        <begin position="76"/>
        <end position="96"/>
    </location>
</feature>
<gene>
    <name evidence="2" type="ORF">BN381_430081</name>
</gene>
<proteinExistence type="predicted"/>
<dbReference type="EMBL" id="CANL01000038">
    <property type="protein sequence ID" value="CCM64685.1"/>
    <property type="molecule type" value="Genomic_DNA"/>
</dbReference>
<keyword evidence="3" id="KW-1185">Reference proteome</keyword>
<name>R4Z1Y6_9ACTN</name>
<dbReference type="STRING" id="1229780.BN381_430081"/>
<reference evidence="2 3" key="1">
    <citation type="journal article" date="2013" name="ISME J.">
        <title>Metabolic model for the filamentous 'Candidatus Microthrix parvicella' based on genomic and metagenomic analyses.</title>
        <authorList>
            <person name="Jon McIlroy S."/>
            <person name="Kristiansen R."/>
            <person name="Albertsen M."/>
            <person name="Michael Karst S."/>
            <person name="Rossetti S."/>
            <person name="Lund Nielsen J."/>
            <person name="Tandoi V."/>
            <person name="James Seviour R."/>
            <person name="Nielsen P.H."/>
        </authorList>
    </citation>
    <scope>NUCLEOTIDE SEQUENCE [LARGE SCALE GENOMIC DNA]</scope>
    <source>
        <strain evidence="2 3">RN1</strain>
    </source>
</reference>
<evidence type="ECO:0000313" key="2">
    <source>
        <dbReference type="EMBL" id="CCM64685.1"/>
    </source>
</evidence>
<evidence type="ECO:0000256" key="1">
    <source>
        <dbReference type="SAM" id="MobiDB-lite"/>
    </source>
</evidence>
<dbReference type="AlphaFoldDB" id="R4Z1Y6"/>
<dbReference type="Proteomes" id="UP000018291">
    <property type="component" value="Unassembled WGS sequence"/>
</dbReference>
<accession>R4Z1Y6</accession>
<organism evidence="2 3">
    <name type="scientific">Candidatus Neomicrothrix parvicella RN1</name>
    <dbReference type="NCBI Taxonomy" id="1229780"/>
    <lineage>
        <taxon>Bacteria</taxon>
        <taxon>Bacillati</taxon>
        <taxon>Actinomycetota</taxon>
        <taxon>Acidimicrobiia</taxon>
        <taxon>Acidimicrobiales</taxon>
        <taxon>Microthrixaceae</taxon>
        <taxon>Candidatus Neomicrothrix</taxon>
    </lineage>
</organism>
<evidence type="ECO:0000313" key="3">
    <source>
        <dbReference type="Proteomes" id="UP000018291"/>
    </source>
</evidence>
<protein>
    <submittedName>
        <fullName evidence="2">Uncharacterized protein</fullName>
    </submittedName>
</protein>
<sequence>MNSSSNGGSSVRSGAPARVTRLTTETTGVGSAVVGAGCSAGASVLADSLDEAFFEDFEDTEGAMLVSERGVLRSRQTNQLAERRPDYLPKNRRRPF</sequence>